<protein>
    <submittedName>
        <fullName evidence="2">Uncharacterized protein</fullName>
    </submittedName>
</protein>
<dbReference type="EMBL" id="CP000050">
    <property type="protein sequence ID" value="AAY48867.1"/>
    <property type="molecule type" value="Genomic_DNA"/>
</dbReference>
<evidence type="ECO:0000313" key="2">
    <source>
        <dbReference type="EMBL" id="AAY48867.1"/>
    </source>
</evidence>
<proteinExistence type="predicted"/>
<dbReference type="Proteomes" id="UP000000420">
    <property type="component" value="Chromosome"/>
</dbReference>
<reference evidence="2 3" key="1">
    <citation type="journal article" date="2005" name="Genome Res.">
        <title>Comparative and functional genomic analyses of the pathogenicity of phytopathogen Xanthomonas campestris pv. campestris.</title>
        <authorList>
            <person name="Qian W."/>
            <person name="Jia Y."/>
            <person name="Ren S.X."/>
            <person name="He Y.Q."/>
            <person name="Feng J.X."/>
            <person name="Lu L.F."/>
            <person name="Sun Q."/>
            <person name="Ying G."/>
            <person name="Tang D.J."/>
            <person name="Tang H."/>
            <person name="Wu W."/>
            <person name="Hao P."/>
            <person name="Wang L."/>
            <person name="Jiang B.L."/>
            <person name="Zeng S."/>
            <person name="Gu W.Y."/>
            <person name="Lu G."/>
            <person name="Rong L."/>
            <person name="Tian Y."/>
            <person name="Yao Z."/>
            <person name="Fu G."/>
            <person name="Chen B."/>
            <person name="Fang R."/>
            <person name="Qiang B."/>
            <person name="Chen Z."/>
            <person name="Zhao G.P."/>
            <person name="Tang J.L."/>
            <person name="He C."/>
        </authorList>
    </citation>
    <scope>NUCLEOTIDE SEQUENCE [LARGE SCALE GENOMIC DNA]</scope>
    <source>
        <strain evidence="2 3">8004</strain>
    </source>
</reference>
<evidence type="ECO:0000313" key="3">
    <source>
        <dbReference type="Proteomes" id="UP000000420"/>
    </source>
</evidence>
<name>A0A0H2X8D7_XANC8</name>
<dbReference type="KEGG" id="xcb:XC_1804"/>
<accession>A0A0H2X8D7</accession>
<gene>
    <name evidence="2" type="ordered locus">XC_1804</name>
</gene>
<dbReference type="AlphaFoldDB" id="A0A0H2X8D7"/>
<dbReference type="HOGENOM" id="CLU_197632_0_0_6"/>
<feature type="region of interest" description="Disordered" evidence="1">
    <location>
        <begin position="1"/>
        <end position="67"/>
    </location>
</feature>
<organism evidence="2 3">
    <name type="scientific">Xanthomonas campestris pv. campestris (strain 8004)</name>
    <dbReference type="NCBI Taxonomy" id="314565"/>
    <lineage>
        <taxon>Bacteria</taxon>
        <taxon>Pseudomonadati</taxon>
        <taxon>Pseudomonadota</taxon>
        <taxon>Gammaproteobacteria</taxon>
        <taxon>Lysobacterales</taxon>
        <taxon>Lysobacteraceae</taxon>
        <taxon>Xanthomonas</taxon>
    </lineage>
</organism>
<feature type="compositionally biased region" description="Basic and acidic residues" evidence="1">
    <location>
        <begin position="50"/>
        <end position="67"/>
    </location>
</feature>
<sequence>MQSFNGVAQMMPDHTPRENEPDSQHGELEGQQDRKQDETAKQRPGQTDQQIRDTESRRPKPSDEQGA</sequence>
<evidence type="ECO:0000256" key="1">
    <source>
        <dbReference type="SAM" id="MobiDB-lite"/>
    </source>
</evidence>
<feature type="compositionally biased region" description="Basic and acidic residues" evidence="1">
    <location>
        <begin position="14"/>
        <end position="41"/>
    </location>
</feature>